<gene>
    <name evidence="1" type="ORF">SDC9_107849</name>
</gene>
<dbReference type="EMBL" id="VSSQ01018093">
    <property type="protein sequence ID" value="MPM60995.1"/>
    <property type="molecule type" value="Genomic_DNA"/>
</dbReference>
<accession>A0A645B6D9</accession>
<evidence type="ECO:0000313" key="1">
    <source>
        <dbReference type="EMBL" id="MPM60995.1"/>
    </source>
</evidence>
<dbReference type="AlphaFoldDB" id="A0A645B6D9"/>
<comment type="caution">
    <text evidence="1">The sequence shown here is derived from an EMBL/GenBank/DDBJ whole genome shotgun (WGS) entry which is preliminary data.</text>
</comment>
<sequence>MPDFQGVQLEARGEQQLHQHLLAGLGLYRLGGGGGGIPSVVVDAGHQLHVHSERLTLLLRLGGHDGGLRVLHHHGDHGFSRGGGLRGQLHILGQAHNLHGGGGGGSPVNILQVGHECGVLVVQLLLVHVGNQLAPGIGELLIGDFCVLDGLAVVVVVVAAGAAVVLPGVAGVAAVAQVGGAVRVCAAGGVVGDFIDLARNVGHLSDGLVQNSGLAIGGLVHQLFLAVGQIVVAVGAVFAQGLLHLLNVLGGQLIQVNAIQLVNDLLGLVKVGHQPVVDGLFRAAVEAVKNGLLRAAQGVVVLLQGLQVLDGAVWVVVDPVELLDKIGHLLVGGQLLLDALLNVPIQAVQLGLARVRHHGLLVGGELVPVGLGGLDGGVIRLIIGRCQGGDFVLHSLGVLAHGLQGVQFGLVRLGEGVFLLLGQAVVGVFGRGDLLLGGGGVGLLNCPQQVQYAVDGAQIGMNMPLVLHGGGNLIHQLLLVGGELVIGILRRVLLLVGAAGVLVRLGPIGVGELVDHLLGRVRVARLFLQLLDGFGRHTHFDLVWQRIVILLGLLNFLNRVGAIELVL</sequence>
<organism evidence="1">
    <name type="scientific">bioreactor metagenome</name>
    <dbReference type="NCBI Taxonomy" id="1076179"/>
    <lineage>
        <taxon>unclassified sequences</taxon>
        <taxon>metagenomes</taxon>
        <taxon>ecological metagenomes</taxon>
    </lineage>
</organism>
<reference evidence="1" key="1">
    <citation type="submission" date="2019-08" db="EMBL/GenBank/DDBJ databases">
        <authorList>
            <person name="Kucharzyk K."/>
            <person name="Murdoch R.W."/>
            <person name="Higgins S."/>
            <person name="Loffler F."/>
        </authorList>
    </citation>
    <scope>NUCLEOTIDE SEQUENCE</scope>
</reference>
<proteinExistence type="predicted"/>
<protein>
    <recommendedName>
        <fullName evidence="2">NAD-specific glutamate dehydrogenase</fullName>
    </recommendedName>
</protein>
<name>A0A645B6D9_9ZZZZ</name>
<evidence type="ECO:0008006" key="2">
    <source>
        <dbReference type="Google" id="ProtNLM"/>
    </source>
</evidence>